<dbReference type="Pfam" id="PF13439">
    <property type="entry name" value="Glyco_transf_4"/>
    <property type="match status" value="1"/>
</dbReference>
<gene>
    <name evidence="2" type="ORF">DW888_19950</name>
</gene>
<comment type="caution">
    <text evidence="2">The sequence shown here is derived from an EMBL/GenBank/DDBJ whole genome shotgun (WGS) entry which is preliminary data.</text>
</comment>
<dbReference type="RefSeq" id="WP_122202326.1">
    <property type="nucleotide sequence ID" value="NZ_CABJFV010000033.1"/>
</dbReference>
<proteinExistence type="predicted"/>
<dbReference type="Pfam" id="PF13692">
    <property type="entry name" value="Glyco_trans_1_4"/>
    <property type="match status" value="1"/>
</dbReference>
<keyword evidence="2" id="KW-0808">Transferase</keyword>
<protein>
    <submittedName>
        <fullName evidence="2">Glycosyltransferase</fullName>
    </submittedName>
</protein>
<dbReference type="Gene3D" id="3.40.50.2000">
    <property type="entry name" value="Glycogen Phosphorylase B"/>
    <property type="match status" value="2"/>
</dbReference>
<reference evidence="2 3" key="1">
    <citation type="submission" date="2018-08" db="EMBL/GenBank/DDBJ databases">
        <title>A genome reference for cultivated species of the human gut microbiota.</title>
        <authorList>
            <person name="Zou Y."/>
            <person name="Xue W."/>
            <person name="Luo G."/>
        </authorList>
    </citation>
    <scope>NUCLEOTIDE SEQUENCE [LARGE SCALE GENOMIC DNA]</scope>
    <source>
        <strain evidence="2 3">AM40-30BH</strain>
    </source>
</reference>
<name>A0A413V6L8_9BACE</name>
<evidence type="ECO:0000313" key="3">
    <source>
        <dbReference type="Proteomes" id="UP000284379"/>
    </source>
</evidence>
<dbReference type="AlphaFoldDB" id="A0A413V6L8"/>
<dbReference type="SUPFAM" id="SSF53756">
    <property type="entry name" value="UDP-Glycosyltransferase/glycogen phosphorylase"/>
    <property type="match status" value="1"/>
</dbReference>
<feature type="domain" description="Glycosyltransferase subfamily 4-like N-terminal" evidence="1">
    <location>
        <begin position="16"/>
        <end position="131"/>
    </location>
</feature>
<accession>A0A413V6L8</accession>
<dbReference type="EMBL" id="QSGO01000033">
    <property type="protein sequence ID" value="RHB29216.1"/>
    <property type="molecule type" value="Genomic_DNA"/>
</dbReference>
<dbReference type="PANTHER" id="PTHR12526">
    <property type="entry name" value="GLYCOSYLTRANSFERASE"/>
    <property type="match status" value="1"/>
</dbReference>
<evidence type="ECO:0000313" key="2">
    <source>
        <dbReference type="EMBL" id="RHB29216.1"/>
    </source>
</evidence>
<evidence type="ECO:0000259" key="1">
    <source>
        <dbReference type="Pfam" id="PF13439"/>
    </source>
</evidence>
<dbReference type="InterPro" id="IPR028098">
    <property type="entry name" value="Glyco_trans_4-like_N"/>
</dbReference>
<organism evidence="2 3">
    <name type="scientific">Bacteroides nordii</name>
    <dbReference type="NCBI Taxonomy" id="291645"/>
    <lineage>
        <taxon>Bacteria</taxon>
        <taxon>Pseudomonadati</taxon>
        <taxon>Bacteroidota</taxon>
        <taxon>Bacteroidia</taxon>
        <taxon>Bacteroidales</taxon>
        <taxon>Bacteroidaceae</taxon>
        <taxon>Bacteroides</taxon>
    </lineage>
</organism>
<dbReference type="GO" id="GO:0016757">
    <property type="term" value="F:glycosyltransferase activity"/>
    <property type="evidence" value="ECO:0007669"/>
    <property type="project" value="UniProtKB-ARBA"/>
</dbReference>
<dbReference type="Proteomes" id="UP000284379">
    <property type="component" value="Unassembled WGS sequence"/>
</dbReference>
<sequence>MKIVQINCVYEYSSTGRTTMEMHEYCMSYGIESHVFCMNKSDADNNVYYVGTQLDHKLHALWSRIWGMQGFFSKSATRKMVSQLKRIQPDVVILRNLHSNFVNLPILLGYLAKYDIPTIVVLHDCWFFTGHCTHYTAHKCYKWQSECKNCKLMKLDNPSLFFDTSRKMFRAKKELFVSIPRLAVVGVSDWITDEGHKAPIFQNAKIFQRIYNWINLKSFHPKDTILLRKKLGLKDTDFVALGVSMSWDYRKGMEIFFDIAERIPDITIIMIGCLPDCELLPNILNVPPMGAVDELAEYYSLADVLFNFSIQETFGKVAAEALACGTPLIVNETTANPELPGECGFVVKNNDVNYIINAVNTIRSRGRGYYQQMCVERAHNLFEKDKNIEQYIELFNILNFNS</sequence>